<sequence>MVARAEFPDAAPAPSEASNVGPLRTCVGCRKRDSATSLLRVVCQGGVLVPDLGKVLYGRGSSVHPRRHCFDAAVKRRAFVRALRLEHVLSIGEDFTRSVRNYLVEVDPEQADDTASRGAADEEGSRSDPS</sequence>
<feature type="compositionally biased region" description="Basic and acidic residues" evidence="1">
    <location>
        <begin position="119"/>
        <end position="130"/>
    </location>
</feature>
<accession>A0A3G8ZLJ8</accession>
<keyword evidence="4" id="KW-1185">Reference proteome</keyword>
<reference evidence="3 4" key="2">
    <citation type="submission" date="2018-12" db="EMBL/GenBank/DDBJ databases">
        <title>Nakamurella antarcticus sp. nov., isolated from Antarctica South Shetland Islands soil.</title>
        <authorList>
            <person name="Peng F."/>
        </authorList>
    </citation>
    <scope>NUCLEOTIDE SEQUENCE [LARGE SCALE GENOMIC DNA]</scope>
    <source>
        <strain evidence="3 4">S14-144</strain>
    </source>
</reference>
<evidence type="ECO:0000313" key="4">
    <source>
        <dbReference type="Proteomes" id="UP000268084"/>
    </source>
</evidence>
<dbReference type="AlphaFoldDB" id="A0A3G8ZLJ8"/>
<dbReference type="Gene3D" id="3.30.1230.10">
    <property type="entry name" value="YlxR-like"/>
    <property type="match status" value="1"/>
</dbReference>
<dbReference type="InterPro" id="IPR007393">
    <property type="entry name" value="YlxR_dom"/>
</dbReference>
<dbReference type="RefSeq" id="WP_124799000.1">
    <property type="nucleotide sequence ID" value="NZ_CP034170.1"/>
</dbReference>
<name>A0A3G8ZLJ8_9ACTN</name>
<dbReference type="InterPro" id="IPR037465">
    <property type="entry name" value="YlxR"/>
</dbReference>
<dbReference type="InterPro" id="IPR035931">
    <property type="entry name" value="YlxR-like_sf"/>
</dbReference>
<evidence type="ECO:0000256" key="1">
    <source>
        <dbReference type="SAM" id="MobiDB-lite"/>
    </source>
</evidence>
<feature type="region of interest" description="Disordered" evidence="1">
    <location>
        <begin position="106"/>
        <end position="130"/>
    </location>
</feature>
<dbReference type="Pfam" id="PF04296">
    <property type="entry name" value="YlxR"/>
    <property type="match status" value="1"/>
</dbReference>
<dbReference type="SUPFAM" id="SSF64376">
    <property type="entry name" value="YlxR-like"/>
    <property type="match status" value="1"/>
</dbReference>
<dbReference type="EMBL" id="CP034170">
    <property type="protein sequence ID" value="AZI58090.1"/>
    <property type="molecule type" value="Genomic_DNA"/>
</dbReference>
<dbReference type="PANTHER" id="PTHR34215">
    <property type="entry name" value="BLL0784 PROTEIN"/>
    <property type="match status" value="1"/>
</dbReference>
<dbReference type="OrthoDB" id="5244965at2"/>
<reference evidence="3 4" key="1">
    <citation type="submission" date="2018-11" db="EMBL/GenBank/DDBJ databases">
        <authorList>
            <person name="Da X."/>
        </authorList>
    </citation>
    <scope>NUCLEOTIDE SEQUENCE [LARGE SCALE GENOMIC DNA]</scope>
    <source>
        <strain evidence="3 4">S14-144</strain>
    </source>
</reference>
<protein>
    <submittedName>
        <fullName evidence="3">YlxR family protein</fullName>
    </submittedName>
</protein>
<dbReference type="KEGG" id="nak:EH165_08000"/>
<feature type="domain" description="YlxR" evidence="2">
    <location>
        <begin position="24"/>
        <end position="86"/>
    </location>
</feature>
<dbReference type="Proteomes" id="UP000268084">
    <property type="component" value="Chromosome"/>
</dbReference>
<proteinExistence type="predicted"/>
<evidence type="ECO:0000313" key="3">
    <source>
        <dbReference type="EMBL" id="AZI58090.1"/>
    </source>
</evidence>
<organism evidence="3 4">
    <name type="scientific">Nakamurella antarctica</name>
    <dbReference type="NCBI Taxonomy" id="1902245"/>
    <lineage>
        <taxon>Bacteria</taxon>
        <taxon>Bacillati</taxon>
        <taxon>Actinomycetota</taxon>
        <taxon>Actinomycetes</taxon>
        <taxon>Nakamurellales</taxon>
        <taxon>Nakamurellaceae</taxon>
        <taxon>Nakamurella</taxon>
    </lineage>
</organism>
<evidence type="ECO:0000259" key="2">
    <source>
        <dbReference type="Pfam" id="PF04296"/>
    </source>
</evidence>
<dbReference type="PANTHER" id="PTHR34215:SF1">
    <property type="entry name" value="YLXR DOMAIN-CONTAINING PROTEIN"/>
    <property type="match status" value="1"/>
</dbReference>
<gene>
    <name evidence="3" type="ORF">EH165_08000</name>
</gene>